<dbReference type="PANTHER" id="PTHR43308:SF5">
    <property type="entry name" value="S-LAYER PROTEIN _ PEPTIDOGLYCAN ENDO-BETA-N-ACETYLGLUCOSAMINIDASE"/>
    <property type="match status" value="1"/>
</dbReference>
<organism evidence="3 4">
    <name type="scientific">Cohnella xylanilytica</name>
    <dbReference type="NCBI Taxonomy" id="557555"/>
    <lineage>
        <taxon>Bacteria</taxon>
        <taxon>Bacillati</taxon>
        <taxon>Bacillota</taxon>
        <taxon>Bacilli</taxon>
        <taxon>Bacillales</taxon>
        <taxon>Paenibacillaceae</taxon>
        <taxon>Cohnella</taxon>
    </lineage>
</organism>
<name>A0A841TWG8_9BACL</name>
<proteinExistence type="predicted"/>
<evidence type="ECO:0000256" key="1">
    <source>
        <dbReference type="SAM" id="SignalP"/>
    </source>
</evidence>
<evidence type="ECO:0000313" key="3">
    <source>
        <dbReference type="EMBL" id="MBB6692525.1"/>
    </source>
</evidence>
<feature type="signal peptide" evidence="1">
    <location>
        <begin position="1"/>
        <end position="30"/>
    </location>
</feature>
<feature type="domain" description="SLH" evidence="2">
    <location>
        <begin position="1334"/>
        <end position="1397"/>
    </location>
</feature>
<feature type="domain" description="SLH" evidence="2">
    <location>
        <begin position="1399"/>
        <end position="1459"/>
    </location>
</feature>
<keyword evidence="4" id="KW-1185">Reference proteome</keyword>
<dbReference type="Pfam" id="PF13285">
    <property type="entry name" value="DUF4073"/>
    <property type="match status" value="1"/>
</dbReference>
<dbReference type="InterPro" id="IPR051465">
    <property type="entry name" value="Cell_Envelope_Struct_Comp"/>
</dbReference>
<dbReference type="InterPro" id="IPR025142">
    <property type="entry name" value="DUF4073"/>
</dbReference>
<gene>
    <name evidence="3" type="ORF">H7B90_14040</name>
</gene>
<evidence type="ECO:0000313" key="4">
    <source>
        <dbReference type="Proteomes" id="UP000553776"/>
    </source>
</evidence>
<keyword evidence="1" id="KW-0732">Signal</keyword>
<dbReference type="InterPro" id="IPR001119">
    <property type="entry name" value="SLH_dom"/>
</dbReference>
<dbReference type="InterPro" id="IPR011081">
    <property type="entry name" value="Big_4"/>
</dbReference>
<comment type="caution">
    <text evidence="3">The sequence shown here is derived from an EMBL/GenBank/DDBJ whole genome shotgun (WGS) entry which is preliminary data.</text>
</comment>
<protein>
    <submittedName>
        <fullName evidence="3">DUF4073 domain-containing protein</fullName>
    </submittedName>
</protein>
<dbReference type="Proteomes" id="UP000553776">
    <property type="component" value="Unassembled WGS sequence"/>
</dbReference>
<dbReference type="PANTHER" id="PTHR43308">
    <property type="entry name" value="OUTER MEMBRANE PROTEIN ALPHA-RELATED"/>
    <property type="match status" value="1"/>
</dbReference>
<accession>A0A841TWG8</accession>
<dbReference type="Pfam" id="PF07532">
    <property type="entry name" value="Big_4"/>
    <property type="match status" value="8"/>
</dbReference>
<dbReference type="SUPFAM" id="SSF82171">
    <property type="entry name" value="DPP6 N-terminal domain-like"/>
    <property type="match status" value="1"/>
</dbReference>
<evidence type="ECO:0000259" key="2">
    <source>
        <dbReference type="PROSITE" id="PS51272"/>
    </source>
</evidence>
<feature type="chain" id="PRO_5032433087" evidence="1">
    <location>
        <begin position="31"/>
        <end position="1516"/>
    </location>
</feature>
<dbReference type="RefSeq" id="WP_185136513.1">
    <property type="nucleotide sequence ID" value="NZ_JACJVR010000054.1"/>
</dbReference>
<feature type="domain" description="SLH" evidence="2">
    <location>
        <begin position="1461"/>
        <end position="1516"/>
    </location>
</feature>
<dbReference type="EMBL" id="JACJVR010000054">
    <property type="protein sequence ID" value="MBB6692525.1"/>
    <property type="molecule type" value="Genomic_DNA"/>
</dbReference>
<dbReference type="Pfam" id="PF00395">
    <property type="entry name" value="SLH"/>
    <property type="match status" value="3"/>
</dbReference>
<dbReference type="PROSITE" id="PS51272">
    <property type="entry name" value="SLH"/>
    <property type="match status" value="3"/>
</dbReference>
<reference evidence="3 4" key="1">
    <citation type="submission" date="2020-08" db="EMBL/GenBank/DDBJ databases">
        <title>Cohnella phylogeny.</title>
        <authorList>
            <person name="Dunlap C."/>
        </authorList>
    </citation>
    <scope>NUCLEOTIDE SEQUENCE [LARGE SCALE GENOMIC DNA]</scope>
    <source>
        <strain evidence="3 4">DSM 25239</strain>
    </source>
</reference>
<sequence>MITLTGLKRFFGLFMASILLLPFIAPSARAAADDGRLVVDPTAYSGIPGFRDMQPTRDGGYVAVGGGRMTKLNAAGEKVWAADALPAETELASLRFVRETSDGGFLFAGSQNLSPAWVVGKLDKNGNQVWRNSNLIYQGEATAIFENSGSYLVIGSNSSNGLQNRDIAIVRVDTNGNTMAGTNFQQPGVQYVRDVLPLDGGGYLLVGDSGSSTEEGFVAKLDENGILIGELRTYGVAGSAFLRIDRLVGHGGYFIMGAVYNSAQNALLLKIDDNLEKEWVQTYSGPTSLSFRTAPTLDGGFIVAGGNNVDQGLLVKVNGTGVRQWDKWLDGGGNLGYVRQADDGSYLAAGGYSQGMLFRVKVGAPSVSADDVHNKIVGLNEKMEYKKEGEPSYTPYDGAAEPTFDGDANVLVRYKRDDAAGYAAGDPIAVVFRANPTADEAASLTDITVAYGTKLADVPLPSQVAVKLSNGDHGTAGVTWNEGTPAYDGNAAGTYTFTGTLTPPEGTTNPDGLKATVRVIVQEKPVVPVTVTEVESLSDLTVAYGTKLADVLLPSQVTVKLSSGDSSTASVTWNEGAPAYDGNAAGTYTFTGTLTPPEGTTNPDGLKATVRVIVQEKPVVPVTVTEVESPSDLAVAYGTKLADVPLPSQVAVKLSNGDHGTAGVTWNEGDPVYDGNAAGTYTFTGTLTPPEGTTNPDGLKATVRVIVQEKPLVPVTVTEVESLSDLTVAYGTKLADVLLPSQVTVKLSSGDSSTASVTWNEGVPAYDGDAAGTYTFTGTLTPPEGVTNPDGLKATVRVIVQEKPVVPVTVTEVASLSELTVAYGTKLADVLLPSQVTVKLSSGDSSTASVTWNEGAPAYNGDTAGAYTFIGTLTPPEGVTNPGGLKATVRVIVQEKPIVPVTVTEVESLSDQTVAYGTKLSDVPLPSQVTVKLSNGDHGTAGVTWNEGVPAYDGDAAGTYTFTGTLTPPEGVTNPGGLKATVRVIVQEKPVVPVTVTEVESLSELTVAYGTKLADVPLPSQVTVKLSNGDHGTASVTWNEGAPAYVGNAAGTYTFTGTLTPPEGATNPGGLKATVRVIVQEKTAEPDPDPIPLTVASVPSLSDIKVPYGTKLSSIPLPAQTEALLSSGDKATVMLTWNDGEPVYNGRKAGTYVFAGTLALPDGISNPAGVQAAVRVIVAKPTVSDSTSATPVQVSERTTSCGAGACSASFGDEVEIYVPEGVFDGSYQLTIRKLGAGSVQVPGELRLLSPVFELLASVAGDFKQPVTLRFKFNPDEIGDARRPALFYYDEKDARWVEVEGRAENAMFVAKVGHFTKFAVFSAEKKEAPEKPEKPEKPIFEDTRNHWAESSIREAAAKGIVQGYSDGRFEPDAPITRAEFTVMLARALGLAAPADNEPAFADASAIGAWARGPIAAAAQAGLATGFADGTFRPGEKINRAEMAAMIARTQKFRSVDAASEPFADEETLPAWVREAAAAVREAGIVTGADGNRFAPNERASRAEAAAMLLRMLDAIAK</sequence>